<dbReference type="GO" id="GO:0015297">
    <property type="term" value="F:antiporter activity"/>
    <property type="evidence" value="ECO:0007669"/>
    <property type="project" value="InterPro"/>
</dbReference>
<dbReference type="RefSeq" id="WP_013487477.1">
    <property type="nucleotide sequence ID" value="NC_014829.1"/>
</dbReference>
<feature type="transmembrane region" description="Helical" evidence="8">
    <location>
        <begin position="317"/>
        <end position="334"/>
    </location>
</feature>
<evidence type="ECO:0000256" key="8">
    <source>
        <dbReference type="SAM" id="Phobius"/>
    </source>
</evidence>
<dbReference type="CDD" id="cd13134">
    <property type="entry name" value="MATE_like_8"/>
    <property type="match status" value="1"/>
</dbReference>
<dbReference type="STRING" id="649639.Bcell_0859"/>
<feature type="transmembrane region" description="Helical" evidence="8">
    <location>
        <begin position="235"/>
        <end position="253"/>
    </location>
</feature>
<dbReference type="InterPro" id="IPR047135">
    <property type="entry name" value="YsiQ"/>
</dbReference>
<evidence type="ECO:0000256" key="3">
    <source>
        <dbReference type="ARBA" id="ARBA00022448"/>
    </source>
</evidence>
<keyword evidence="5 8" id="KW-0812">Transmembrane</keyword>
<dbReference type="eggNOG" id="COG0534">
    <property type="taxonomic scope" value="Bacteria"/>
</dbReference>
<protein>
    <submittedName>
        <fullName evidence="9">MATE efflux family protein</fullName>
    </submittedName>
</protein>
<evidence type="ECO:0000256" key="7">
    <source>
        <dbReference type="ARBA" id="ARBA00023136"/>
    </source>
</evidence>
<evidence type="ECO:0000313" key="10">
    <source>
        <dbReference type="Proteomes" id="UP000001401"/>
    </source>
</evidence>
<evidence type="ECO:0000256" key="4">
    <source>
        <dbReference type="ARBA" id="ARBA00022475"/>
    </source>
</evidence>
<feature type="transmembrane region" description="Helical" evidence="8">
    <location>
        <begin position="9"/>
        <end position="28"/>
    </location>
</feature>
<evidence type="ECO:0000256" key="1">
    <source>
        <dbReference type="ARBA" id="ARBA00004651"/>
    </source>
</evidence>
<dbReference type="PANTHER" id="PTHR42925:SF1">
    <property type="entry name" value="VIRULENCE FACTOR MVIN"/>
    <property type="match status" value="1"/>
</dbReference>
<keyword evidence="6 8" id="KW-1133">Transmembrane helix</keyword>
<proteinExistence type="inferred from homology"/>
<feature type="transmembrane region" description="Helical" evidence="8">
    <location>
        <begin position="410"/>
        <end position="431"/>
    </location>
</feature>
<feature type="transmembrane region" description="Helical" evidence="8">
    <location>
        <begin position="96"/>
        <end position="117"/>
    </location>
</feature>
<dbReference type="HOGENOM" id="CLU_012893_5_3_9"/>
<dbReference type="InterPro" id="IPR048279">
    <property type="entry name" value="MdtK-like"/>
</dbReference>
<dbReference type="GO" id="GO:0005886">
    <property type="term" value="C:plasma membrane"/>
    <property type="evidence" value="ECO:0007669"/>
    <property type="project" value="UniProtKB-SubCell"/>
</dbReference>
<comment type="similarity">
    <text evidence="2">Belongs to the multi antimicrobial extrusion (MATE) (TC 2.A.66.1) family.</text>
</comment>
<reference evidence="9" key="1">
    <citation type="submission" date="2010-12" db="EMBL/GenBank/DDBJ databases">
        <title>Complete sequence of Bacillus cellulosilyticus DSM 2522.</title>
        <authorList>
            <consortium name="US DOE Joint Genome Institute"/>
            <person name="Lucas S."/>
            <person name="Copeland A."/>
            <person name="Lapidus A."/>
            <person name="Cheng J.-F."/>
            <person name="Bruce D."/>
            <person name="Goodwin L."/>
            <person name="Pitluck S."/>
            <person name="Chertkov O."/>
            <person name="Detter J.C."/>
            <person name="Han C."/>
            <person name="Tapia R."/>
            <person name="Land M."/>
            <person name="Hauser L."/>
            <person name="Jeffries C."/>
            <person name="Kyrpides N."/>
            <person name="Ivanova N."/>
            <person name="Mikhailova N."/>
            <person name="Brumm P."/>
            <person name="Mead D."/>
            <person name="Woyke T."/>
        </authorList>
    </citation>
    <scope>NUCLEOTIDE SEQUENCE [LARGE SCALE GENOMIC DNA]</scope>
    <source>
        <strain evidence="9">DSM 2522</strain>
    </source>
</reference>
<feature type="transmembrane region" description="Helical" evidence="8">
    <location>
        <begin position="191"/>
        <end position="214"/>
    </location>
</feature>
<dbReference type="OrthoDB" id="9806302at2"/>
<evidence type="ECO:0000256" key="2">
    <source>
        <dbReference type="ARBA" id="ARBA00010199"/>
    </source>
</evidence>
<accession>E6U0T8</accession>
<name>E6U0T8_EVAC2</name>
<evidence type="ECO:0000256" key="6">
    <source>
        <dbReference type="ARBA" id="ARBA00022989"/>
    </source>
</evidence>
<dbReference type="AlphaFoldDB" id="E6U0T8"/>
<dbReference type="KEGG" id="bco:Bcell_0859"/>
<dbReference type="NCBIfam" id="TIGR00797">
    <property type="entry name" value="matE"/>
    <property type="match status" value="1"/>
</dbReference>
<feature type="transmembrane region" description="Helical" evidence="8">
    <location>
        <begin position="53"/>
        <end position="76"/>
    </location>
</feature>
<feature type="transmembrane region" description="Helical" evidence="8">
    <location>
        <begin position="346"/>
        <end position="363"/>
    </location>
</feature>
<dbReference type="Pfam" id="PF01554">
    <property type="entry name" value="MatE"/>
    <property type="match status" value="2"/>
</dbReference>
<keyword evidence="4" id="KW-1003">Cell membrane</keyword>
<gene>
    <name evidence="9" type="ordered locus">Bcell_0859</name>
</gene>
<dbReference type="PANTHER" id="PTHR42925">
    <property type="entry name" value="MULTIDRUG AND TOXIN EFFLUX PROTEIN MATE FAMILY"/>
    <property type="match status" value="1"/>
</dbReference>
<keyword evidence="7 8" id="KW-0472">Membrane</keyword>
<organism evidence="9 10">
    <name type="scientific">Evansella cellulosilytica (strain ATCC 21833 / DSM 2522 / FERM P-1141 / JCM 9156 / N-4)</name>
    <name type="common">Bacillus cellulosilyticus</name>
    <dbReference type="NCBI Taxonomy" id="649639"/>
    <lineage>
        <taxon>Bacteria</taxon>
        <taxon>Bacillati</taxon>
        <taxon>Bacillota</taxon>
        <taxon>Bacilli</taxon>
        <taxon>Bacillales</taxon>
        <taxon>Bacillaceae</taxon>
        <taxon>Evansella</taxon>
    </lineage>
</organism>
<dbReference type="GO" id="GO:0042910">
    <property type="term" value="F:xenobiotic transmembrane transporter activity"/>
    <property type="evidence" value="ECO:0007669"/>
    <property type="project" value="InterPro"/>
</dbReference>
<feature type="transmembrane region" description="Helical" evidence="8">
    <location>
        <begin position="384"/>
        <end position="404"/>
    </location>
</feature>
<feature type="transmembrane region" description="Helical" evidence="8">
    <location>
        <begin position="273"/>
        <end position="297"/>
    </location>
</feature>
<evidence type="ECO:0000256" key="5">
    <source>
        <dbReference type="ARBA" id="ARBA00022692"/>
    </source>
</evidence>
<keyword evidence="10" id="KW-1185">Reference proteome</keyword>
<dbReference type="InterPro" id="IPR002528">
    <property type="entry name" value="MATE_fam"/>
</dbReference>
<dbReference type="EMBL" id="CP002394">
    <property type="protein sequence ID" value="ADU29136.1"/>
    <property type="molecule type" value="Genomic_DNA"/>
</dbReference>
<sequence length="455" mass="50496">MENNSAKKLSLFAITWPIFIEMTLHMFLRTADTFMLSRVSDEAVAAVGVANQLIMFMFFLFQFGSIGATVVIAQYLGAKKHDQIHKFSGNALSFNILFGIVVSVVIVSFTSFYLGFFHLTDELFAMARTYMLIVGSALVLQAMMLTLAAIIQAHGFTRYTMYVSVGMNIINIFGNYVLIFGAFGFPQLGVTGVAIATVFSQFLGVTANFIILYFKVKVKVRLIDYIKWKKDRLMKILSVGVPAALGQISYSASQIVTTGFITVLGPDMLTTRIYTLNILFFVIVLAISLGRGTQIVVGHLVGAGEMDKAYKEAFRSLKWNISLCLGVAVLLVIFREPLLGLFTSNPLIISTGAVLLIMGLILEPGRCLNIVLGQTLQATGDSRYVMLVSVIIIWAFSVPLYYVLGIHLGFGLIGIWIAFIVDEWIRGIYLLQRWRSGKWRAKALVKQEEDLKESV</sequence>
<evidence type="ECO:0000313" key="9">
    <source>
        <dbReference type="EMBL" id="ADU29136.1"/>
    </source>
</evidence>
<dbReference type="Proteomes" id="UP000001401">
    <property type="component" value="Chromosome"/>
</dbReference>
<comment type="subcellular location">
    <subcellularLocation>
        <location evidence="1">Cell membrane</location>
        <topology evidence="1">Multi-pass membrane protein</topology>
    </subcellularLocation>
</comment>
<keyword evidence="3" id="KW-0813">Transport</keyword>
<dbReference type="PIRSF" id="PIRSF006603">
    <property type="entry name" value="DinF"/>
    <property type="match status" value="1"/>
</dbReference>
<feature type="transmembrane region" description="Helical" evidence="8">
    <location>
        <begin position="129"/>
        <end position="150"/>
    </location>
</feature>
<feature type="transmembrane region" description="Helical" evidence="8">
    <location>
        <begin position="162"/>
        <end position="185"/>
    </location>
</feature>